<keyword evidence="2" id="KW-1185">Reference proteome</keyword>
<gene>
    <name evidence="1" type="ORF">LSAA_5338</name>
</gene>
<reference evidence="1" key="1">
    <citation type="submission" date="2021-02" db="EMBL/GenBank/DDBJ databases">
        <authorList>
            <person name="Bekaert M."/>
        </authorList>
    </citation>
    <scope>NUCLEOTIDE SEQUENCE</scope>
    <source>
        <strain evidence="1">IoA-00</strain>
    </source>
</reference>
<evidence type="ECO:0000313" key="1">
    <source>
        <dbReference type="EMBL" id="CAF2852442.1"/>
    </source>
</evidence>
<protein>
    <submittedName>
        <fullName evidence="1">(salmon louse) hypothetical protein</fullName>
    </submittedName>
</protein>
<dbReference type="EMBL" id="HG994593">
    <property type="protein sequence ID" value="CAF2852442.1"/>
    <property type="molecule type" value="Genomic_DNA"/>
</dbReference>
<dbReference type="Proteomes" id="UP000675881">
    <property type="component" value="Chromosome 14"/>
</dbReference>
<evidence type="ECO:0000313" key="2">
    <source>
        <dbReference type="Proteomes" id="UP000675881"/>
    </source>
</evidence>
<dbReference type="AlphaFoldDB" id="A0A7R8H469"/>
<sequence length="236" mass="27104">MELTIRNPLLAYGRADSLKNSPDPPIQSLIANNPSLVWIKPVKIGGLTCTKSKDADALYKAIKYSVVSSKHFNEEDFIKESQDSHTRRKVKRNTTTLSRNILKKDACPHIFSNLPSSHKINRRSIYSPNSSSRHQRSQVLQNKRNQDFLMKDNFNTLVEGFKKIQNEVIPEGFIIINQKNTLTFIYLNEYQHIPNVLSSLSKSSWKVNPQVTVAIRHFFLELQQFGKGYLLLYIGN</sequence>
<organism evidence="1 2">
    <name type="scientific">Lepeophtheirus salmonis</name>
    <name type="common">Salmon louse</name>
    <name type="synonym">Caligus salmonis</name>
    <dbReference type="NCBI Taxonomy" id="72036"/>
    <lineage>
        <taxon>Eukaryota</taxon>
        <taxon>Metazoa</taxon>
        <taxon>Ecdysozoa</taxon>
        <taxon>Arthropoda</taxon>
        <taxon>Crustacea</taxon>
        <taxon>Multicrustacea</taxon>
        <taxon>Hexanauplia</taxon>
        <taxon>Copepoda</taxon>
        <taxon>Siphonostomatoida</taxon>
        <taxon>Caligidae</taxon>
        <taxon>Lepeophtheirus</taxon>
    </lineage>
</organism>
<name>A0A7R8H469_LEPSM</name>
<proteinExistence type="predicted"/>
<accession>A0A7R8H469</accession>